<dbReference type="PANTHER" id="PTHR46889:SF4">
    <property type="entry name" value="TRANSPOSASE INSO FOR INSERTION SEQUENCE ELEMENT IS911B-RELATED"/>
    <property type="match status" value="1"/>
</dbReference>
<dbReference type="KEGG" id="sdf:ACG33_08250"/>
<evidence type="ECO:0000313" key="5">
    <source>
        <dbReference type="EMBL" id="AMN47544.1"/>
    </source>
</evidence>
<evidence type="ECO:0000313" key="3">
    <source>
        <dbReference type="EMBL" id="AMN47086.1"/>
    </source>
</evidence>
<dbReference type="InterPro" id="IPR036397">
    <property type="entry name" value="RNaseH_sf"/>
</dbReference>
<dbReference type="Pfam" id="PF13276">
    <property type="entry name" value="HTH_21"/>
    <property type="match status" value="1"/>
</dbReference>
<keyword evidence="6" id="KW-1185">Reference proteome</keyword>
<evidence type="ECO:0000313" key="2">
    <source>
        <dbReference type="EMBL" id="AMN46477.1"/>
    </source>
</evidence>
<dbReference type="KEGG" id="sdf:ACG33_10625"/>
<dbReference type="SUPFAM" id="SSF53098">
    <property type="entry name" value="Ribonuclease H-like"/>
    <property type="match status" value="1"/>
</dbReference>
<reference evidence="3 6" key="1">
    <citation type="submission" date="2015-06" db="EMBL/GenBank/DDBJ databases">
        <title>A Comprehensive Approach to Explore the Metabolic and Phylogenetic Diversity of Bacterial Steroid Degradation in the Environment: Testosterone as an Example.</title>
        <authorList>
            <person name="Yang F.-C."/>
            <person name="Chen Y.-L."/>
            <person name="Yu C.-P."/>
            <person name="Tang S.-L."/>
            <person name="Wang P.-H."/>
            <person name="Ismail W."/>
            <person name="Wang C.-H."/>
            <person name="Yang C.-Y."/>
            <person name="Chiang Y.-R."/>
        </authorList>
    </citation>
    <scope>NUCLEOTIDE SEQUENCE [LARGE SCALE GENOMIC DNA]</scope>
    <source>
        <strain evidence="3 6">DSM 18526</strain>
    </source>
</reference>
<gene>
    <name evidence="2" type="ORF">ACG33_05055</name>
    <name evidence="3" type="ORF">ACG33_08250</name>
    <name evidence="4" type="ORF">ACG33_08820</name>
    <name evidence="5" type="ORF">ACG33_10625</name>
</gene>
<dbReference type="Gene3D" id="3.30.420.10">
    <property type="entry name" value="Ribonuclease H-like superfamily/Ribonuclease H"/>
    <property type="match status" value="1"/>
</dbReference>
<dbReference type="EMBL" id="CP011971">
    <property type="protein sequence ID" value="AMN47086.1"/>
    <property type="molecule type" value="Genomic_DNA"/>
</dbReference>
<evidence type="ECO:0000313" key="6">
    <source>
        <dbReference type="Proteomes" id="UP000070250"/>
    </source>
</evidence>
<dbReference type="PROSITE" id="PS50994">
    <property type="entry name" value="INTEGRASE"/>
    <property type="match status" value="1"/>
</dbReference>
<dbReference type="Proteomes" id="UP000070250">
    <property type="component" value="Chromosome"/>
</dbReference>
<dbReference type="GO" id="GO:0015074">
    <property type="term" value="P:DNA integration"/>
    <property type="evidence" value="ECO:0007669"/>
    <property type="project" value="InterPro"/>
</dbReference>
<dbReference type="EMBL" id="CP011971">
    <property type="protein sequence ID" value="AMN46477.1"/>
    <property type="molecule type" value="Genomic_DNA"/>
</dbReference>
<dbReference type="KEGG" id="sdf:ACG33_08820"/>
<accession>A0A127F9I5</accession>
<dbReference type="GO" id="GO:0003676">
    <property type="term" value="F:nucleic acid binding"/>
    <property type="evidence" value="ECO:0007669"/>
    <property type="project" value="InterPro"/>
</dbReference>
<organism evidence="3 6">
    <name type="scientific">Steroidobacter denitrificans</name>
    <dbReference type="NCBI Taxonomy" id="465721"/>
    <lineage>
        <taxon>Bacteria</taxon>
        <taxon>Pseudomonadati</taxon>
        <taxon>Pseudomonadota</taxon>
        <taxon>Gammaproteobacteria</taxon>
        <taxon>Steroidobacterales</taxon>
        <taxon>Steroidobacteraceae</taxon>
        <taxon>Steroidobacter</taxon>
    </lineage>
</organism>
<dbReference type="EMBL" id="CP011971">
    <property type="protein sequence ID" value="AMN47194.1"/>
    <property type="molecule type" value="Genomic_DNA"/>
</dbReference>
<dbReference type="Pfam" id="PF00665">
    <property type="entry name" value="rve"/>
    <property type="match status" value="1"/>
</dbReference>
<dbReference type="InterPro" id="IPR025948">
    <property type="entry name" value="HTH-like_dom"/>
</dbReference>
<dbReference type="AlphaFoldDB" id="A0A127F9I5"/>
<dbReference type="KEGG" id="sdf:ACG33_05055"/>
<protein>
    <submittedName>
        <fullName evidence="3">Integrase</fullName>
    </submittedName>
</protein>
<dbReference type="InterPro" id="IPR012337">
    <property type="entry name" value="RNaseH-like_sf"/>
</dbReference>
<name>A0A127F9I5_STEDE</name>
<sequence>MRYAWIEAHRDQYSVSRLCRLLAVSRSGYCQWRGRPPSERTLANAALDARVAAMHAASGRSYGRPRIVEGLRSQGLTVGHERVRKSLHRQGLRPVYKRAYRVTTDSNHRKPIAANVLERRFDGWSVNQAWVADITFVATGEGWLYLAAVMDLSSRRIVGCSMSDRINADLVCSALRSAYWRRKPAGDLIMHTDRGSPYASDRYRNMIKDFRMVQSMSRRANCWDNSPIESFFKTLKVERVYQLRYETRAQARLDLVNWIEGFYNLQRMHSSIGYQTPAAAESSLRAA</sequence>
<evidence type="ECO:0000259" key="1">
    <source>
        <dbReference type="PROSITE" id="PS50994"/>
    </source>
</evidence>
<dbReference type="InterPro" id="IPR001584">
    <property type="entry name" value="Integrase_cat-core"/>
</dbReference>
<proteinExistence type="predicted"/>
<dbReference type="NCBIfam" id="NF033516">
    <property type="entry name" value="transpos_IS3"/>
    <property type="match status" value="1"/>
</dbReference>
<dbReference type="InterPro" id="IPR050900">
    <property type="entry name" value="Transposase_IS3/IS150/IS904"/>
</dbReference>
<dbReference type="InterPro" id="IPR048020">
    <property type="entry name" value="Transpos_IS3"/>
</dbReference>
<dbReference type="EMBL" id="CP011971">
    <property type="protein sequence ID" value="AMN47544.1"/>
    <property type="molecule type" value="Genomic_DNA"/>
</dbReference>
<feature type="domain" description="Integrase catalytic" evidence="1">
    <location>
        <begin position="107"/>
        <end position="285"/>
    </location>
</feature>
<dbReference type="Pfam" id="PF13333">
    <property type="entry name" value="rve_2"/>
    <property type="match status" value="1"/>
</dbReference>
<dbReference type="PANTHER" id="PTHR46889">
    <property type="entry name" value="TRANSPOSASE INSF FOR INSERTION SEQUENCE IS3B-RELATED"/>
    <property type="match status" value="1"/>
</dbReference>
<dbReference type="PATRIC" id="fig|465721.4.peg.1078"/>
<dbReference type="STRING" id="465721.ACG33_05055"/>
<evidence type="ECO:0000313" key="4">
    <source>
        <dbReference type="EMBL" id="AMN47194.1"/>
    </source>
</evidence>